<dbReference type="GO" id="GO:0000981">
    <property type="term" value="F:DNA-binding transcription factor activity, RNA polymerase II-specific"/>
    <property type="evidence" value="ECO:0007669"/>
    <property type="project" value="InterPro"/>
</dbReference>
<feature type="region of interest" description="Disordered" evidence="1">
    <location>
        <begin position="1"/>
        <end position="35"/>
    </location>
</feature>
<dbReference type="SUPFAM" id="SSF57701">
    <property type="entry name" value="Zn2/Cys6 DNA-binding domain"/>
    <property type="match status" value="1"/>
</dbReference>
<dbReference type="GO" id="GO:0008270">
    <property type="term" value="F:zinc ion binding"/>
    <property type="evidence" value="ECO:0007669"/>
    <property type="project" value="InterPro"/>
</dbReference>
<evidence type="ECO:0000313" key="3">
    <source>
        <dbReference type="EMBL" id="ODV92271.1"/>
    </source>
</evidence>
<dbReference type="PROSITE" id="PS50048">
    <property type="entry name" value="ZN2_CY6_FUNGAL_2"/>
    <property type="match status" value="1"/>
</dbReference>
<feature type="domain" description="Zn(2)-C6 fungal-type" evidence="2">
    <location>
        <begin position="37"/>
        <end position="66"/>
    </location>
</feature>
<dbReference type="AlphaFoldDB" id="A0A1E4TKI4"/>
<gene>
    <name evidence="3" type="ORF">CANCADRAFT_30479</name>
</gene>
<organism evidence="3 4">
    <name type="scientific">Tortispora caseinolytica NRRL Y-17796</name>
    <dbReference type="NCBI Taxonomy" id="767744"/>
    <lineage>
        <taxon>Eukaryota</taxon>
        <taxon>Fungi</taxon>
        <taxon>Dikarya</taxon>
        <taxon>Ascomycota</taxon>
        <taxon>Saccharomycotina</taxon>
        <taxon>Trigonopsidomycetes</taxon>
        <taxon>Trigonopsidales</taxon>
        <taxon>Trigonopsidaceae</taxon>
        <taxon>Tortispora</taxon>
    </lineage>
</organism>
<evidence type="ECO:0000259" key="2">
    <source>
        <dbReference type="PROSITE" id="PS50048"/>
    </source>
</evidence>
<sequence length="344" mass="37458">MAPASHHSHSHGGATSPPHISSLSRHNDPTRRRVGKACDSCRIKKSKCDGHRPCTRCVADHKICTFSDRKKAKEKTHPPGYVELLESRLEILQSGLHSLVVELLDPETNRDEVLQDLLDPTGNVSINHLLRQITKNDPASRALLSGEFSDMEHSDSEFHSHSPVSDDCKSFNLKSKPPFNSENYFPNSSTQSLSGSPSSSTNNIDELRPTKWPLCVAYPEVFSADGNSTDLDSDLDSPMMLPKNEYANVALAKFSVPAPAPGRITKSAPTSNPAGGSYFMSTIDTDVDSLQSADMPITAPTFFSAASPGMTVPDFDDLSDLKKSPEPNSNIDVWLTNSLDPITL</sequence>
<dbReference type="InterPro" id="IPR052783">
    <property type="entry name" value="Metabolic/Drug-Res_Regulator"/>
</dbReference>
<feature type="compositionally biased region" description="Basic residues" evidence="1">
    <location>
        <begin position="1"/>
        <end position="10"/>
    </location>
</feature>
<dbReference type="InterPro" id="IPR001138">
    <property type="entry name" value="Zn2Cys6_DnaBD"/>
</dbReference>
<dbReference type="Proteomes" id="UP000095023">
    <property type="component" value="Unassembled WGS sequence"/>
</dbReference>
<feature type="region of interest" description="Disordered" evidence="1">
    <location>
        <begin position="182"/>
        <end position="206"/>
    </location>
</feature>
<protein>
    <recommendedName>
        <fullName evidence="2">Zn(2)-C6 fungal-type domain-containing protein</fullName>
    </recommendedName>
</protein>
<dbReference type="SMART" id="SM00066">
    <property type="entry name" value="GAL4"/>
    <property type="match status" value="1"/>
</dbReference>
<keyword evidence="4" id="KW-1185">Reference proteome</keyword>
<accession>A0A1E4TKI4</accession>
<dbReference type="PROSITE" id="PS00463">
    <property type="entry name" value="ZN2_CY6_FUNGAL_1"/>
    <property type="match status" value="1"/>
</dbReference>
<dbReference type="PANTHER" id="PTHR47655:SF3">
    <property type="entry name" value="ZN(II)2CYS6 TRANSCRIPTION FACTOR (EUROFUNG)"/>
    <property type="match status" value="1"/>
</dbReference>
<evidence type="ECO:0000256" key="1">
    <source>
        <dbReference type="SAM" id="MobiDB-lite"/>
    </source>
</evidence>
<dbReference type="Gene3D" id="4.10.240.10">
    <property type="entry name" value="Zn(2)-C6 fungal-type DNA-binding domain"/>
    <property type="match status" value="1"/>
</dbReference>
<dbReference type="Pfam" id="PF00172">
    <property type="entry name" value="Zn_clus"/>
    <property type="match status" value="1"/>
</dbReference>
<reference evidence="4" key="1">
    <citation type="submission" date="2016-02" db="EMBL/GenBank/DDBJ databases">
        <title>Comparative genomics of biotechnologically important yeasts.</title>
        <authorList>
            <consortium name="DOE Joint Genome Institute"/>
            <person name="Riley R."/>
            <person name="Haridas S."/>
            <person name="Wolfe K.H."/>
            <person name="Lopes M.R."/>
            <person name="Hittinger C.T."/>
            <person name="Goker M."/>
            <person name="Salamov A."/>
            <person name="Wisecaver J."/>
            <person name="Long T.M."/>
            <person name="Aerts A.L."/>
            <person name="Barry K."/>
            <person name="Choi C."/>
            <person name="Clum A."/>
            <person name="Coughlan A.Y."/>
            <person name="Deshpande S."/>
            <person name="Douglass A.P."/>
            <person name="Hanson S.J."/>
            <person name="Klenk H.-P."/>
            <person name="Labutti K."/>
            <person name="Lapidus A."/>
            <person name="Lindquist E."/>
            <person name="Lipzen A."/>
            <person name="Meier-Kolthoff J.P."/>
            <person name="Ohm R.A."/>
            <person name="Otillar R.P."/>
            <person name="Pangilinan J."/>
            <person name="Peng Y."/>
            <person name="Rokas A."/>
            <person name="Rosa C.A."/>
            <person name="Scheuner C."/>
            <person name="Sibirny A.A."/>
            <person name="Slot J.C."/>
            <person name="Stielow J.B."/>
            <person name="Sun H."/>
            <person name="Kurtzman C.P."/>
            <person name="Blackwell M."/>
            <person name="Jeffries T.W."/>
            <person name="Grigoriev I.V."/>
        </authorList>
    </citation>
    <scope>NUCLEOTIDE SEQUENCE [LARGE SCALE GENOMIC DNA]</scope>
    <source>
        <strain evidence="4">NRRL Y-17796</strain>
    </source>
</reference>
<evidence type="ECO:0000313" key="4">
    <source>
        <dbReference type="Proteomes" id="UP000095023"/>
    </source>
</evidence>
<dbReference type="PANTHER" id="PTHR47655">
    <property type="entry name" value="QUINIC ACID UTILIZATION ACTIVATOR"/>
    <property type="match status" value="1"/>
</dbReference>
<dbReference type="CDD" id="cd00067">
    <property type="entry name" value="GAL4"/>
    <property type="match status" value="1"/>
</dbReference>
<feature type="compositionally biased region" description="Low complexity" evidence="1">
    <location>
        <begin position="188"/>
        <end position="200"/>
    </location>
</feature>
<name>A0A1E4TKI4_9ASCO</name>
<dbReference type="InterPro" id="IPR036864">
    <property type="entry name" value="Zn2-C6_fun-type_DNA-bd_sf"/>
</dbReference>
<dbReference type="OrthoDB" id="5600212at2759"/>
<dbReference type="EMBL" id="KV453841">
    <property type="protein sequence ID" value="ODV92271.1"/>
    <property type="molecule type" value="Genomic_DNA"/>
</dbReference>
<proteinExistence type="predicted"/>